<evidence type="ECO:0000313" key="3">
    <source>
        <dbReference type="Proteomes" id="UP000734218"/>
    </source>
</evidence>
<proteinExistence type="predicted"/>
<organism evidence="2 3">
    <name type="scientific">Sphingomonas jejuensis</name>
    <dbReference type="NCBI Taxonomy" id="904715"/>
    <lineage>
        <taxon>Bacteria</taxon>
        <taxon>Pseudomonadati</taxon>
        <taxon>Pseudomonadota</taxon>
        <taxon>Alphaproteobacteria</taxon>
        <taxon>Sphingomonadales</taxon>
        <taxon>Sphingomonadaceae</taxon>
        <taxon>Sphingomonas</taxon>
    </lineage>
</organism>
<comment type="caution">
    <text evidence="2">The sequence shown here is derived from an EMBL/GenBank/DDBJ whole genome shotgun (WGS) entry which is preliminary data.</text>
</comment>
<protein>
    <submittedName>
        <fullName evidence="2">Uncharacterized protein</fullName>
    </submittedName>
</protein>
<dbReference type="Proteomes" id="UP000734218">
    <property type="component" value="Unassembled WGS sequence"/>
</dbReference>
<keyword evidence="1" id="KW-0812">Transmembrane</keyword>
<feature type="transmembrane region" description="Helical" evidence="1">
    <location>
        <begin position="6"/>
        <end position="25"/>
    </location>
</feature>
<keyword evidence="3" id="KW-1185">Reference proteome</keyword>
<evidence type="ECO:0000313" key="2">
    <source>
        <dbReference type="EMBL" id="NJC35206.1"/>
    </source>
</evidence>
<accession>A0ABX0XRC0</accession>
<keyword evidence="1" id="KW-1133">Transmembrane helix</keyword>
<name>A0ABX0XRC0_9SPHN</name>
<dbReference type="EMBL" id="JAATJE010000002">
    <property type="protein sequence ID" value="NJC35206.1"/>
    <property type="molecule type" value="Genomic_DNA"/>
</dbReference>
<reference evidence="2 3" key="1">
    <citation type="submission" date="2020-03" db="EMBL/GenBank/DDBJ databases">
        <title>Genomic Encyclopedia of Type Strains, Phase IV (KMG-IV): sequencing the most valuable type-strain genomes for metagenomic binning, comparative biology and taxonomic classification.</title>
        <authorList>
            <person name="Goeker M."/>
        </authorList>
    </citation>
    <scope>NUCLEOTIDE SEQUENCE [LARGE SCALE GENOMIC DNA]</scope>
    <source>
        <strain evidence="2 3">DSM 27651</strain>
    </source>
</reference>
<gene>
    <name evidence="2" type="ORF">GGR88_002720</name>
</gene>
<evidence type="ECO:0000256" key="1">
    <source>
        <dbReference type="SAM" id="Phobius"/>
    </source>
</evidence>
<feature type="transmembrane region" description="Helical" evidence="1">
    <location>
        <begin position="37"/>
        <end position="57"/>
    </location>
</feature>
<dbReference type="RefSeq" id="WP_167955909.1">
    <property type="nucleotide sequence ID" value="NZ_JAATJE010000002.1"/>
</dbReference>
<keyword evidence="1" id="KW-0472">Membrane</keyword>
<sequence>MSAGGLMLLVAVIAGIGGAVLLLRLRGPLSPPARTAHLMAGTMAAALALVLAIYSTALG</sequence>